<reference evidence="2" key="1">
    <citation type="submission" date="2023-10" db="EMBL/GenBank/DDBJ databases">
        <title>Genome assembly of Pristionchus species.</title>
        <authorList>
            <person name="Yoshida K."/>
            <person name="Sommer R.J."/>
        </authorList>
    </citation>
    <scope>NUCLEOTIDE SEQUENCE</scope>
    <source>
        <strain evidence="2">RS0144</strain>
    </source>
</reference>
<sequence>VASLQMSRHYSDEVKLILNCNNPRGGKWKCEAEAEIYDPATVEIVCPKLPMSFNEGNRDQYCNNGQYIWWNLDSPTLDFDHNDKAVIEFRINIISSEGIEPTQDIDLSKFSPPIECNNVTLLIEGKKLRVSKDYLAIYSPVFHAMLFGNFAENGKGEVEMKDVVYEEFVDLLHFIFDQRRSVEITDCTVLHILKLADRFQLEAVAELSKTHLVESKGFDAATKLLLADQYSIVTLRDQVLQTFTNASGLFVQLKSRPDSSKISAEMKSAIYDHFLKI</sequence>
<name>A0AAV5SRE0_9BILA</name>
<dbReference type="AlphaFoldDB" id="A0AAV5SRE0"/>
<dbReference type="Proteomes" id="UP001432027">
    <property type="component" value="Unassembled WGS sequence"/>
</dbReference>
<protein>
    <recommendedName>
        <fullName evidence="1">BTB domain-containing protein</fullName>
    </recommendedName>
</protein>
<evidence type="ECO:0000259" key="1">
    <source>
        <dbReference type="PROSITE" id="PS50097"/>
    </source>
</evidence>
<evidence type="ECO:0000313" key="2">
    <source>
        <dbReference type="EMBL" id="GMS85165.1"/>
    </source>
</evidence>
<dbReference type="PANTHER" id="PTHR47022:SF1">
    <property type="entry name" value="BTB AND MATH DOMAIN-CONTAINING PROTEIN 36-RELATED"/>
    <property type="match status" value="1"/>
</dbReference>
<dbReference type="PANTHER" id="PTHR47022">
    <property type="entry name" value="BTB AND MATH DOMAIN-CONTAINING PROTEIN 36-RELATED"/>
    <property type="match status" value="1"/>
</dbReference>
<accession>A0AAV5SRE0</accession>
<dbReference type="SMART" id="SM00225">
    <property type="entry name" value="BTB"/>
    <property type="match status" value="1"/>
</dbReference>
<feature type="non-terminal residue" evidence="2">
    <location>
        <position position="1"/>
    </location>
</feature>
<dbReference type="Pfam" id="PF00651">
    <property type="entry name" value="BTB"/>
    <property type="match status" value="1"/>
</dbReference>
<dbReference type="CDD" id="cd18186">
    <property type="entry name" value="BTB_POZ_ZBTB_KLHL-like"/>
    <property type="match status" value="1"/>
</dbReference>
<dbReference type="InterPro" id="IPR000210">
    <property type="entry name" value="BTB/POZ_dom"/>
</dbReference>
<dbReference type="EMBL" id="BTSX01000002">
    <property type="protein sequence ID" value="GMS85165.1"/>
    <property type="molecule type" value="Genomic_DNA"/>
</dbReference>
<dbReference type="InterPro" id="IPR011333">
    <property type="entry name" value="SKP1/BTB/POZ_sf"/>
</dbReference>
<evidence type="ECO:0000313" key="3">
    <source>
        <dbReference type="Proteomes" id="UP001432027"/>
    </source>
</evidence>
<comment type="caution">
    <text evidence="2">The sequence shown here is derived from an EMBL/GenBank/DDBJ whole genome shotgun (WGS) entry which is preliminary data.</text>
</comment>
<keyword evidence="3" id="KW-1185">Reference proteome</keyword>
<feature type="domain" description="BTB" evidence="1">
    <location>
        <begin position="117"/>
        <end position="184"/>
    </location>
</feature>
<dbReference type="PROSITE" id="PS50097">
    <property type="entry name" value="BTB"/>
    <property type="match status" value="1"/>
</dbReference>
<organism evidence="2 3">
    <name type="scientific">Pristionchus entomophagus</name>
    <dbReference type="NCBI Taxonomy" id="358040"/>
    <lineage>
        <taxon>Eukaryota</taxon>
        <taxon>Metazoa</taxon>
        <taxon>Ecdysozoa</taxon>
        <taxon>Nematoda</taxon>
        <taxon>Chromadorea</taxon>
        <taxon>Rhabditida</taxon>
        <taxon>Rhabditina</taxon>
        <taxon>Diplogasteromorpha</taxon>
        <taxon>Diplogasteroidea</taxon>
        <taxon>Neodiplogasteridae</taxon>
        <taxon>Pristionchus</taxon>
    </lineage>
</organism>
<dbReference type="SUPFAM" id="SSF54695">
    <property type="entry name" value="POZ domain"/>
    <property type="match status" value="1"/>
</dbReference>
<dbReference type="Gene3D" id="3.30.710.10">
    <property type="entry name" value="Potassium Channel Kv1.1, Chain A"/>
    <property type="match status" value="1"/>
</dbReference>
<gene>
    <name evidence="2" type="ORF">PENTCL1PPCAC_7340</name>
</gene>
<proteinExistence type="predicted"/>